<keyword evidence="2" id="KW-1185">Reference proteome</keyword>
<dbReference type="Proteomes" id="UP000198736">
    <property type="component" value="Unassembled WGS sequence"/>
</dbReference>
<accession>A0A0S4L778</accession>
<evidence type="ECO:0000313" key="1">
    <source>
        <dbReference type="EMBL" id="CUS32622.1"/>
    </source>
</evidence>
<evidence type="ECO:0000313" key="2">
    <source>
        <dbReference type="Proteomes" id="UP000198736"/>
    </source>
</evidence>
<name>A0A0S4L778_9BACT</name>
<gene>
    <name evidence="1" type="ORF">COMA2_110007</name>
</gene>
<reference evidence="2" key="1">
    <citation type="submission" date="2015-10" db="EMBL/GenBank/DDBJ databases">
        <authorList>
            <person name="Luecker S."/>
            <person name="Luecker S."/>
        </authorList>
    </citation>
    <scope>NUCLEOTIDE SEQUENCE [LARGE SCALE GENOMIC DNA]</scope>
</reference>
<protein>
    <submittedName>
        <fullName evidence="1">Uncharacterized protein</fullName>
    </submittedName>
</protein>
<dbReference type="AlphaFoldDB" id="A0A0S4L778"/>
<dbReference type="STRING" id="1742973.COMA2_110007"/>
<dbReference type="EMBL" id="CZPZ01000003">
    <property type="protein sequence ID" value="CUS32622.1"/>
    <property type="molecule type" value="Genomic_DNA"/>
</dbReference>
<proteinExistence type="predicted"/>
<sequence length="56" mass="6087">MIFKSNGQRVAFPNKLHDPVGDLPVDIHSSVPYSFISILASEGFETACAEYSAPEC</sequence>
<organism evidence="1 2">
    <name type="scientific">Candidatus Nitrospira nitrificans</name>
    <dbReference type="NCBI Taxonomy" id="1742973"/>
    <lineage>
        <taxon>Bacteria</taxon>
        <taxon>Pseudomonadati</taxon>
        <taxon>Nitrospirota</taxon>
        <taxon>Nitrospiria</taxon>
        <taxon>Nitrospirales</taxon>
        <taxon>Nitrospiraceae</taxon>
        <taxon>Nitrospira</taxon>
    </lineage>
</organism>